<accession>A0AB39EAT2</accession>
<dbReference type="EMBL" id="CP158259">
    <property type="protein sequence ID" value="XDJ61731.1"/>
    <property type="molecule type" value="Genomic_DNA"/>
</dbReference>
<evidence type="ECO:0000313" key="12">
    <source>
        <dbReference type="EMBL" id="XDJ74934.1"/>
    </source>
</evidence>
<evidence type="ECO:0000313" key="17">
    <source>
        <dbReference type="EMBL" id="XDJ89622.1"/>
    </source>
</evidence>
<dbReference type="SUPFAM" id="SSF69255">
    <property type="entry name" value="gp5 N-terminal domain-like"/>
    <property type="match status" value="1"/>
</dbReference>
<dbReference type="KEGG" id="cgin:ABRZ00_09695"/>
<dbReference type="Gene3D" id="2.40.50.230">
    <property type="entry name" value="Gp5 N-terminal domain"/>
    <property type="match status" value="1"/>
</dbReference>
<dbReference type="Gene3D" id="4.10.220.110">
    <property type="match status" value="1"/>
</dbReference>
<dbReference type="EMBL" id="CP158260">
    <property type="protein sequence ID" value="XDJ63650.1"/>
    <property type="molecule type" value="Genomic_DNA"/>
</dbReference>
<gene>
    <name evidence="9" type="primary">tssI</name>
    <name evidence="7" type="ORF">ABRY90_09710</name>
    <name evidence="10" type="ORF">ABRY91_01630</name>
    <name evidence="8" type="ORF">ABRY92_03760</name>
    <name evidence="18" type="ORF">ABRY95_10715</name>
    <name evidence="14" type="ORF">ABRY96_00525</name>
    <name evidence="12" type="ORF">ABRY97_01835</name>
    <name evidence="16" type="ORF">ABRY98_01315</name>
    <name evidence="6" type="ORF">ABRZ00_09695</name>
    <name evidence="5" type="ORF">ABRZ01_10005</name>
    <name evidence="4" type="ORF">ABRZ02_06670</name>
    <name evidence="9" type="ORF">ABRZ03_13225</name>
    <name evidence="19" type="ORF">ABRZ05_02200</name>
    <name evidence="11" type="ORF">ABRZ06_03905</name>
    <name evidence="15" type="ORF">ABRZ08_02305</name>
    <name evidence="13" type="ORF">ABRZ10_03865</name>
    <name evidence="20" type="ORF">ABRZ11_01860</name>
    <name evidence="17" type="ORF">ABRZ12_07950</name>
</gene>
<dbReference type="Gene3D" id="3.55.50.10">
    <property type="entry name" value="Baseplate protein-like domains"/>
    <property type="match status" value="1"/>
</dbReference>
<evidence type="ECO:0000313" key="6">
    <source>
        <dbReference type="EMBL" id="XDJ54832.1"/>
    </source>
</evidence>
<dbReference type="InterPro" id="IPR037026">
    <property type="entry name" value="Vgr_OB-fold_dom_sf"/>
</dbReference>
<dbReference type="InterPro" id="IPR006531">
    <property type="entry name" value="Gp5/Vgr_OB"/>
</dbReference>
<dbReference type="EMBL" id="CP158266">
    <property type="protein sequence ID" value="XDJ82759.1"/>
    <property type="molecule type" value="Genomic_DNA"/>
</dbReference>
<dbReference type="EMBL" id="CP158268">
    <property type="protein sequence ID" value="XDJ85695.1"/>
    <property type="molecule type" value="Genomic_DNA"/>
</dbReference>
<reference evidence="9" key="1">
    <citation type="submission" date="2024-05" db="EMBL/GenBank/DDBJ databases">
        <authorList>
            <person name="Luo Y.-C."/>
            <person name="Nicholds J."/>
            <person name="Mortimer T."/>
            <person name="Maboni G."/>
        </authorList>
    </citation>
    <scope>NUCLEOTIDE SEQUENCE</scope>
    <source>
        <strain evidence="19">124370</strain>
        <strain evidence="20">124566</strain>
        <strain evidence="18">124953</strain>
        <strain evidence="17">130308</strain>
        <strain evidence="16">130416</strain>
        <strain evidence="15">140124</strain>
        <strain evidence="14">143751</strain>
        <strain evidence="13">143769</strain>
        <strain evidence="12">143811</strain>
        <strain evidence="11">143936</strain>
        <strain evidence="10">145849</strain>
        <strain evidence="9">145850</strain>
        <strain evidence="8">145852</strain>
        <strain evidence="7">148131</strain>
        <strain evidence="6">150221</strain>
        <strain evidence="5">150964</strain>
        <strain evidence="4">153271</strain>
    </source>
</reference>
<dbReference type="GeneID" id="93067807"/>
<dbReference type="EMBL" id="CP158272">
    <property type="protein sequence ID" value="XDJ99205.1"/>
    <property type="molecule type" value="Genomic_DNA"/>
</dbReference>
<evidence type="ECO:0000313" key="5">
    <source>
        <dbReference type="EMBL" id="XDJ52279.1"/>
    </source>
</evidence>
<evidence type="ECO:0000313" key="19">
    <source>
        <dbReference type="EMBL" id="XDJ96558.1"/>
    </source>
</evidence>
<dbReference type="NCBIfam" id="TIGR01646">
    <property type="entry name" value="vgr_GE"/>
    <property type="match status" value="1"/>
</dbReference>
<evidence type="ECO:0000313" key="14">
    <source>
        <dbReference type="EMBL" id="XDJ82759.1"/>
    </source>
</evidence>
<dbReference type="EMBL" id="CP158273">
    <property type="protein sequence ID" value="XDJ96558.1"/>
    <property type="molecule type" value="Genomic_DNA"/>
</dbReference>
<evidence type="ECO:0000313" key="13">
    <source>
        <dbReference type="EMBL" id="XDJ77955.1"/>
    </source>
</evidence>
<dbReference type="EMBL" id="CP158253">
    <property type="protein sequence ID" value="XDJ45944.1"/>
    <property type="molecule type" value="Genomic_DNA"/>
</dbReference>
<dbReference type="SUPFAM" id="SSF69279">
    <property type="entry name" value="Phage tail proteins"/>
    <property type="match status" value="2"/>
</dbReference>
<evidence type="ECO:0000313" key="8">
    <source>
        <dbReference type="EMBL" id="XDJ61731.1"/>
    </source>
</evidence>
<feature type="region of interest" description="Disordered" evidence="2">
    <location>
        <begin position="523"/>
        <end position="544"/>
    </location>
</feature>
<dbReference type="EMBL" id="CP158261">
    <property type="protein sequence ID" value="XDJ66776.1"/>
    <property type="molecule type" value="Genomic_DNA"/>
</dbReference>
<dbReference type="RefSeq" id="WP_368642157.1">
    <property type="nucleotide sequence ID" value="NZ_CP158253.1"/>
</dbReference>
<dbReference type="EMBL" id="CP158265">
    <property type="protein sequence ID" value="XDJ77955.1"/>
    <property type="molecule type" value="Genomic_DNA"/>
</dbReference>
<protein>
    <submittedName>
        <fullName evidence="9">Type VI secretion system tip protein TssI/VgrG</fullName>
    </submittedName>
</protein>
<evidence type="ECO:0000313" key="15">
    <source>
        <dbReference type="EMBL" id="XDJ85695.1"/>
    </source>
</evidence>
<dbReference type="EMBL" id="CP158257">
    <property type="protein sequence ID" value="XDJ54832.1"/>
    <property type="molecule type" value="Genomic_DNA"/>
</dbReference>
<dbReference type="EMBL" id="CP158263">
    <property type="protein sequence ID" value="XDJ72650.1"/>
    <property type="molecule type" value="Genomic_DNA"/>
</dbReference>
<evidence type="ECO:0000313" key="20">
    <source>
        <dbReference type="EMBL" id="XDJ99205.1"/>
    </source>
</evidence>
<evidence type="ECO:0000256" key="2">
    <source>
        <dbReference type="SAM" id="MobiDB-lite"/>
    </source>
</evidence>
<name>A0AB39EAT2_9BURK</name>
<comment type="similarity">
    <text evidence="1">Belongs to the VgrG protein family.</text>
</comment>
<evidence type="ECO:0000313" key="18">
    <source>
        <dbReference type="EMBL" id="XDJ92855.1"/>
    </source>
</evidence>
<evidence type="ECO:0000313" key="7">
    <source>
        <dbReference type="EMBL" id="XDJ57554.1"/>
    </source>
</evidence>
<dbReference type="InterPro" id="IPR017847">
    <property type="entry name" value="T6SS_RhsGE_Vgr_subset"/>
</dbReference>
<evidence type="ECO:0000313" key="11">
    <source>
        <dbReference type="EMBL" id="XDJ72650.1"/>
    </source>
</evidence>
<dbReference type="Pfam" id="PF05954">
    <property type="entry name" value="Phage_GPD"/>
    <property type="match status" value="1"/>
</dbReference>
<organism evidence="9">
    <name type="scientific">Castellaniella ginsengisoli</name>
    <dbReference type="NCBI Taxonomy" id="546114"/>
    <lineage>
        <taxon>Bacteria</taxon>
        <taxon>Pseudomonadati</taxon>
        <taxon>Pseudomonadota</taxon>
        <taxon>Betaproteobacteria</taxon>
        <taxon>Burkholderiales</taxon>
        <taxon>Alcaligenaceae</taxon>
        <taxon>Castellaniella</taxon>
    </lineage>
</organism>
<evidence type="ECO:0000313" key="10">
    <source>
        <dbReference type="EMBL" id="XDJ66776.1"/>
    </source>
</evidence>
<evidence type="ECO:0000313" key="4">
    <source>
        <dbReference type="EMBL" id="XDJ45944.1"/>
    </source>
</evidence>
<evidence type="ECO:0000313" key="16">
    <source>
        <dbReference type="EMBL" id="XDJ88247.1"/>
    </source>
</evidence>
<proteinExistence type="inferred from homology"/>
<dbReference type="EMBL" id="CP158271">
    <property type="protein sequence ID" value="XDJ92855.1"/>
    <property type="molecule type" value="Genomic_DNA"/>
</dbReference>
<dbReference type="NCBIfam" id="TIGR03361">
    <property type="entry name" value="VI_Rhs_Vgr"/>
    <property type="match status" value="1"/>
</dbReference>
<dbReference type="EMBL" id="CP158269">
    <property type="protein sequence ID" value="XDJ88247.1"/>
    <property type="molecule type" value="Genomic_DNA"/>
</dbReference>
<dbReference type="InterPro" id="IPR006533">
    <property type="entry name" value="T6SS_Vgr_RhsGE"/>
</dbReference>
<dbReference type="EMBL" id="CP158264">
    <property type="protein sequence ID" value="XDJ74934.1"/>
    <property type="molecule type" value="Genomic_DNA"/>
</dbReference>
<dbReference type="Gene3D" id="2.30.110.50">
    <property type="match status" value="1"/>
</dbReference>
<evidence type="ECO:0000259" key="3">
    <source>
        <dbReference type="Pfam" id="PF04717"/>
    </source>
</evidence>
<sequence>MAIADKELIFTFELSPSSASFQVIRLEGHEGISQLFEFQLTLVCDQRDIDLDAALQASATLTIRSRDATRTAPYHGMLASIEQLGCVDQYYFYQATLVPRLWKAGLNQINEVYLDEQTLPQLIPKILQRNNLRGPDVRMLLKNPQAYRERSFICQFQESDLNFLSRWMEQEGLYYYFDHDSSPSGEVLTILDHQEAQPATVTTLRYTPPENVQTDRQDSCVTAFTCRKTHLPGATLVQDFNYRKASLADDVRHQSRIPQGTQGTYMLYGQNLRTPEHARQLADICAQAIDAQGSVYHGSTPATGLRSGYFLEVTHHFRESCNARYLITGVQHRGSQAGVVLAGKNTAYNRNEQGSIYTAEFQAIPAALQYRSARITPRPVISGVLSAWVDAEGSGKLAEINEFGQYKVQLPYDLSDKPLNKGSSWLRMASPYAGSSEGMHFPLRRGSEVLLAFNQGDPDQPIILAAVPNSEHPSIVSRVNQTSNAIRSVSGNYLNMSDKPGQESFGMYSPVKHTMVYIGTIPQAQSESQSPSPPVDPTAALNTL</sequence>
<evidence type="ECO:0000256" key="1">
    <source>
        <dbReference type="ARBA" id="ARBA00005558"/>
    </source>
</evidence>
<dbReference type="EMBL" id="CP158256">
    <property type="protein sequence ID" value="XDJ52279.1"/>
    <property type="molecule type" value="Genomic_DNA"/>
</dbReference>
<feature type="domain" description="Gp5/Type VI secretion system Vgr protein OB-fold" evidence="3">
    <location>
        <begin position="407"/>
        <end position="466"/>
    </location>
</feature>
<dbReference type="AlphaFoldDB" id="A0AB39EAT2"/>
<dbReference type="EMBL" id="CP158270">
    <property type="protein sequence ID" value="XDJ89622.1"/>
    <property type="molecule type" value="Genomic_DNA"/>
</dbReference>
<evidence type="ECO:0000313" key="9">
    <source>
        <dbReference type="EMBL" id="XDJ63650.1"/>
    </source>
</evidence>
<dbReference type="Pfam" id="PF04717">
    <property type="entry name" value="Phage_base_V"/>
    <property type="match status" value="1"/>
</dbReference>
<dbReference type="EMBL" id="CP158258">
    <property type="protein sequence ID" value="XDJ57554.1"/>
    <property type="molecule type" value="Genomic_DNA"/>
</dbReference>